<dbReference type="EMBL" id="CM044704">
    <property type="protein sequence ID" value="KAI5668270.1"/>
    <property type="molecule type" value="Genomic_DNA"/>
</dbReference>
<proteinExistence type="predicted"/>
<name>A0ACC0B6H9_CATRO</name>
<keyword evidence="2" id="KW-1185">Reference proteome</keyword>
<protein>
    <submittedName>
        <fullName evidence="1">Uncharacterized protein</fullName>
    </submittedName>
</protein>
<gene>
    <name evidence="1" type="ORF">M9H77_18123</name>
</gene>
<accession>A0ACC0B6H9</accession>
<evidence type="ECO:0000313" key="1">
    <source>
        <dbReference type="EMBL" id="KAI5668270.1"/>
    </source>
</evidence>
<organism evidence="1 2">
    <name type="scientific">Catharanthus roseus</name>
    <name type="common">Madagascar periwinkle</name>
    <name type="synonym">Vinca rosea</name>
    <dbReference type="NCBI Taxonomy" id="4058"/>
    <lineage>
        <taxon>Eukaryota</taxon>
        <taxon>Viridiplantae</taxon>
        <taxon>Streptophyta</taxon>
        <taxon>Embryophyta</taxon>
        <taxon>Tracheophyta</taxon>
        <taxon>Spermatophyta</taxon>
        <taxon>Magnoliopsida</taxon>
        <taxon>eudicotyledons</taxon>
        <taxon>Gunneridae</taxon>
        <taxon>Pentapetalae</taxon>
        <taxon>asterids</taxon>
        <taxon>lamiids</taxon>
        <taxon>Gentianales</taxon>
        <taxon>Apocynaceae</taxon>
        <taxon>Rauvolfioideae</taxon>
        <taxon>Vinceae</taxon>
        <taxon>Catharanthinae</taxon>
        <taxon>Catharanthus</taxon>
    </lineage>
</organism>
<comment type="caution">
    <text evidence="1">The sequence shown here is derived from an EMBL/GenBank/DDBJ whole genome shotgun (WGS) entry which is preliminary data.</text>
</comment>
<reference evidence="2" key="1">
    <citation type="journal article" date="2023" name="Nat. Plants">
        <title>Single-cell RNA sequencing provides a high-resolution roadmap for understanding the multicellular compartmentation of specialized metabolism.</title>
        <authorList>
            <person name="Sun S."/>
            <person name="Shen X."/>
            <person name="Li Y."/>
            <person name="Li Y."/>
            <person name="Wang S."/>
            <person name="Li R."/>
            <person name="Zhang H."/>
            <person name="Shen G."/>
            <person name="Guo B."/>
            <person name="Wei J."/>
            <person name="Xu J."/>
            <person name="St-Pierre B."/>
            <person name="Chen S."/>
            <person name="Sun C."/>
        </authorList>
    </citation>
    <scope>NUCLEOTIDE SEQUENCE [LARGE SCALE GENOMIC DNA]</scope>
</reference>
<evidence type="ECO:0000313" key="2">
    <source>
        <dbReference type="Proteomes" id="UP001060085"/>
    </source>
</evidence>
<sequence length="122" mass="13750">MGMASLGQAHIGWVVQKGELAELKAWLHVRFLQYRSSLIFNLHIRHAMNIEPRGLLREIFSFSSTQEGADKPAWITGDSYKNGGKVNSTRRYSWMDVDPSGRDNHSGPRKGGNHSQERKGLS</sequence>
<dbReference type="Proteomes" id="UP001060085">
    <property type="component" value="Linkage Group LG04"/>
</dbReference>